<sequence length="251" mass="27727">MVGALVILLLTLGAQFSQPTDKVQAAAPNLKITQVNGLVNSRYITAPVYTDFSAKTPTGQKLSIGVSLWRATAVAKTSNGVDYMYNLGRNQWVKAKDLIPDLTINPNVEGTMAYSYNKPVPIYSNPQLTQPTGKTLATNIKLWQINRITYFWPSYPTYAYDLGNNQWVAAKYFAPIEPITHVYVGKAMMNMQDINHVASFAKTDGYYKVVDVASLSNADVYAKIGTDSQWVYVSMGALAYAANGRFRTINP</sequence>
<keyword evidence="2" id="KW-1185">Reference proteome</keyword>
<proteinExistence type="predicted"/>
<evidence type="ECO:0000313" key="1">
    <source>
        <dbReference type="EMBL" id="KRM30596.1"/>
    </source>
</evidence>
<dbReference type="EMBL" id="AZGA01000088">
    <property type="protein sequence ID" value="KRM30596.1"/>
    <property type="molecule type" value="Genomic_DNA"/>
</dbReference>
<dbReference type="STRING" id="1423734.FC83_GL001732"/>
<protein>
    <recommendedName>
        <fullName evidence="3">Surface layer protein A domain-containing protein</fullName>
    </recommendedName>
</protein>
<gene>
    <name evidence="1" type="ORF">FC83_GL001732</name>
</gene>
<reference evidence="1 2" key="1">
    <citation type="journal article" date="2015" name="Genome Announc.">
        <title>Expanding the biotechnology potential of lactobacilli through comparative genomics of 213 strains and associated genera.</title>
        <authorList>
            <person name="Sun Z."/>
            <person name="Harris H.M."/>
            <person name="McCann A."/>
            <person name="Guo C."/>
            <person name="Argimon S."/>
            <person name="Zhang W."/>
            <person name="Yang X."/>
            <person name="Jeffery I.B."/>
            <person name="Cooney J.C."/>
            <person name="Kagawa T.F."/>
            <person name="Liu W."/>
            <person name="Song Y."/>
            <person name="Salvetti E."/>
            <person name="Wrobel A."/>
            <person name="Rasinkangas P."/>
            <person name="Parkhill J."/>
            <person name="Rea M.C."/>
            <person name="O'Sullivan O."/>
            <person name="Ritari J."/>
            <person name="Douillard F.P."/>
            <person name="Paul Ross R."/>
            <person name="Yang R."/>
            <person name="Briner A.E."/>
            <person name="Felis G.E."/>
            <person name="de Vos W.M."/>
            <person name="Barrangou R."/>
            <person name="Klaenhammer T.R."/>
            <person name="Caufield P.W."/>
            <person name="Cui Y."/>
            <person name="Zhang H."/>
            <person name="O'Toole P.W."/>
        </authorList>
    </citation>
    <scope>NUCLEOTIDE SEQUENCE [LARGE SCALE GENOMIC DNA]</scope>
    <source>
        <strain evidence="1 2">DSM 18527</strain>
    </source>
</reference>
<accession>A0A0R1XPP8</accession>
<organism evidence="1 2">
    <name type="scientific">Agrilactobacillus composti DSM 18527 = JCM 14202</name>
    <dbReference type="NCBI Taxonomy" id="1423734"/>
    <lineage>
        <taxon>Bacteria</taxon>
        <taxon>Bacillati</taxon>
        <taxon>Bacillota</taxon>
        <taxon>Bacilli</taxon>
        <taxon>Lactobacillales</taxon>
        <taxon>Lactobacillaceae</taxon>
        <taxon>Agrilactobacillus</taxon>
    </lineage>
</organism>
<evidence type="ECO:0008006" key="3">
    <source>
        <dbReference type="Google" id="ProtNLM"/>
    </source>
</evidence>
<comment type="caution">
    <text evidence="1">The sequence shown here is derived from an EMBL/GenBank/DDBJ whole genome shotgun (WGS) entry which is preliminary data.</text>
</comment>
<dbReference type="AlphaFoldDB" id="A0A0R1XPP8"/>
<dbReference type="PATRIC" id="fig|1423734.3.peg.1751"/>
<name>A0A0R1XPP8_9LACO</name>
<evidence type="ECO:0000313" key="2">
    <source>
        <dbReference type="Proteomes" id="UP000051236"/>
    </source>
</evidence>
<dbReference type="Proteomes" id="UP000051236">
    <property type="component" value="Unassembled WGS sequence"/>
</dbReference>